<reference evidence="3" key="1">
    <citation type="submission" date="2021-10" db="EMBL/GenBank/DDBJ databases">
        <authorList>
            <person name="Piombo E."/>
        </authorList>
    </citation>
    <scope>NUCLEOTIDE SEQUENCE</scope>
</reference>
<proteinExistence type="predicted"/>
<dbReference type="Proteomes" id="UP000754883">
    <property type="component" value="Unassembled WGS sequence"/>
</dbReference>
<name>A0A9N9Y107_9HYPO</name>
<keyword evidence="4" id="KW-1185">Reference proteome</keyword>
<evidence type="ECO:0000313" key="4">
    <source>
        <dbReference type="Proteomes" id="UP000754883"/>
    </source>
</evidence>
<accession>A0A9N9Y107</accession>
<dbReference type="OrthoDB" id="686384at2759"/>
<comment type="caution">
    <text evidence="3">The sequence shown here is derived from an EMBL/GenBank/DDBJ whole genome shotgun (WGS) entry which is preliminary data.</text>
</comment>
<dbReference type="InterPro" id="IPR023210">
    <property type="entry name" value="NADP_OxRdtase_dom"/>
</dbReference>
<dbReference type="Pfam" id="PF00248">
    <property type="entry name" value="Aldo_ket_red"/>
    <property type="match status" value="1"/>
</dbReference>
<dbReference type="AlphaFoldDB" id="A0A9N9Y107"/>
<dbReference type="CDD" id="cd19101">
    <property type="entry name" value="AKR_unchar"/>
    <property type="match status" value="1"/>
</dbReference>
<evidence type="ECO:0000259" key="2">
    <source>
        <dbReference type="Pfam" id="PF00248"/>
    </source>
</evidence>
<dbReference type="PANTHER" id="PTHR43147">
    <property type="entry name" value="PROTEIN TAS"/>
    <property type="match status" value="1"/>
</dbReference>
<dbReference type="EMBL" id="CABFNO020001466">
    <property type="protein sequence ID" value="CAG9989352.1"/>
    <property type="molecule type" value="Genomic_DNA"/>
</dbReference>
<keyword evidence="1" id="KW-0560">Oxidoreductase</keyword>
<dbReference type="GO" id="GO:0016491">
    <property type="term" value="F:oxidoreductase activity"/>
    <property type="evidence" value="ECO:0007669"/>
    <property type="project" value="UniProtKB-KW"/>
</dbReference>
<sequence length="555" mass="61858">MAVSRNGRTTASHVNMMTDTIIANLPPDGLRVVLRSILASHPEATSTLERETKKFAEQSAAAQLKPNRPLTDLKSLRAVQGLVRCMLGSGLCFQSLPLLSKIVSHATEGQRQPPDADEDEILDFYALVDHDIVQAMTAVQKSLCIATGTRALADDERAFLQCFEQGLMECSNAAKKRGTSHPFFRGARATSGLLGGPELPGAESQEILLNCMDLVQAPPRAKETFLLGRRTIPRIFSGLWQMSSPAWGTAPTSKIVDQISRHVQSGFTAFDMADHYGDAEVIFGHFWSAWPHKDAIFTATKYCVFHAMTSVTREDIQAAVAERCKRLQQNSVDLLQFHWQYYQNPQYLDALRFLAEDDRVRMIGLCNFDTKHLQTVVNHGIEVVANQVQFSLIDSRPTVEMGAVCLEHNIKLLTYGTLCGGFLAEKWLDKPEPDLYNPLITPSQRKSHAKYYGAIRTWGGWELFQDLLKTLKSIAVKHNVGISNVATRWVLDFPYVGAVIVGARMGISEHTDSNLASFGWSLDQEDQNEIEKVLSQSKRMEMFEAMGDCGGEYRN</sequence>
<evidence type="ECO:0000256" key="1">
    <source>
        <dbReference type="ARBA" id="ARBA00023002"/>
    </source>
</evidence>
<dbReference type="PANTHER" id="PTHR43147:SF2">
    <property type="entry name" value="NADP-DEPENDENT OXIDOREDUCTASE DOMAIN-CONTAINING PROTEIN"/>
    <property type="match status" value="1"/>
</dbReference>
<protein>
    <recommendedName>
        <fullName evidence="2">NADP-dependent oxidoreductase domain-containing protein</fullName>
    </recommendedName>
</protein>
<organism evidence="3 4">
    <name type="scientific">Clonostachys byssicola</name>
    <dbReference type="NCBI Taxonomy" id="160290"/>
    <lineage>
        <taxon>Eukaryota</taxon>
        <taxon>Fungi</taxon>
        <taxon>Dikarya</taxon>
        <taxon>Ascomycota</taxon>
        <taxon>Pezizomycotina</taxon>
        <taxon>Sordariomycetes</taxon>
        <taxon>Hypocreomycetidae</taxon>
        <taxon>Hypocreales</taxon>
        <taxon>Bionectriaceae</taxon>
        <taxon>Clonostachys</taxon>
    </lineage>
</organism>
<dbReference type="SUPFAM" id="SSF51430">
    <property type="entry name" value="NAD(P)-linked oxidoreductase"/>
    <property type="match status" value="1"/>
</dbReference>
<dbReference type="Gene3D" id="3.20.20.100">
    <property type="entry name" value="NADP-dependent oxidoreductase domain"/>
    <property type="match status" value="1"/>
</dbReference>
<gene>
    <name evidence="3" type="ORF">CBYS24578_00017178</name>
</gene>
<dbReference type="InterPro" id="IPR036812">
    <property type="entry name" value="NAD(P)_OxRdtase_dom_sf"/>
</dbReference>
<feature type="domain" description="NADP-dependent oxidoreductase" evidence="2">
    <location>
        <begin position="235"/>
        <end position="533"/>
    </location>
</feature>
<evidence type="ECO:0000313" key="3">
    <source>
        <dbReference type="EMBL" id="CAG9989352.1"/>
    </source>
</evidence>